<reference evidence="1 2" key="1">
    <citation type="submission" date="2018-02" db="EMBL/GenBank/DDBJ databases">
        <title>Genome sequencing of Solimonas sp. HR-BB.</title>
        <authorList>
            <person name="Lee Y."/>
            <person name="Jeon C.O."/>
        </authorList>
    </citation>
    <scope>NUCLEOTIDE SEQUENCE [LARGE SCALE GENOMIC DNA]</scope>
    <source>
        <strain evidence="1 2">HR-BB</strain>
    </source>
</reference>
<protein>
    <submittedName>
        <fullName evidence="1">Uncharacterized protein</fullName>
    </submittedName>
</protein>
<dbReference type="EMBL" id="PSNW01000007">
    <property type="protein sequence ID" value="PPE73251.1"/>
    <property type="molecule type" value="Genomic_DNA"/>
</dbReference>
<proteinExistence type="predicted"/>
<sequence>MKAGAVAMALKAFIGDRFKEYGEVEDLTVDLDAARLTLRAMLRGERQSVTVSVEQYELQQEGGDVFIVLRGFSSSREWLTLLLTKLFRDKRYKIPAAAAKLLK</sequence>
<dbReference type="OrthoDB" id="7061808at2"/>
<dbReference type="Proteomes" id="UP000238220">
    <property type="component" value="Unassembled WGS sequence"/>
</dbReference>
<evidence type="ECO:0000313" key="1">
    <source>
        <dbReference type="EMBL" id="PPE73251.1"/>
    </source>
</evidence>
<keyword evidence="2" id="KW-1185">Reference proteome</keyword>
<comment type="caution">
    <text evidence="1">The sequence shown here is derived from an EMBL/GenBank/DDBJ whole genome shotgun (WGS) entry which is preliminary data.</text>
</comment>
<name>A0A2S5TE34_9GAMM</name>
<evidence type="ECO:0000313" key="2">
    <source>
        <dbReference type="Proteomes" id="UP000238220"/>
    </source>
</evidence>
<gene>
    <name evidence="1" type="ORF">C3942_13315</name>
</gene>
<accession>A0A2S5TE34</accession>
<organism evidence="1 2">
    <name type="scientific">Solimonas fluminis</name>
    <dbReference type="NCBI Taxonomy" id="2086571"/>
    <lineage>
        <taxon>Bacteria</taxon>
        <taxon>Pseudomonadati</taxon>
        <taxon>Pseudomonadota</taxon>
        <taxon>Gammaproteobacteria</taxon>
        <taxon>Nevskiales</taxon>
        <taxon>Nevskiaceae</taxon>
        <taxon>Solimonas</taxon>
    </lineage>
</organism>
<dbReference type="AlphaFoldDB" id="A0A2S5TE34"/>